<name>A0A4U0TN93_9PEZI</name>
<gene>
    <name evidence="2" type="ORF">B0A54_17996</name>
</gene>
<proteinExistence type="predicted"/>
<accession>A0A4U0TN93</accession>
<feature type="region of interest" description="Disordered" evidence="1">
    <location>
        <begin position="1"/>
        <end position="49"/>
    </location>
</feature>
<evidence type="ECO:0000256" key="1">
    <source>
        <dbReference type="SAM" id="MobiDB-lite"/>
    </source>
</evidence>
<dbReference type="OrthoDB" id="10448290at2759"/>
<protein>
    <submittedName>
        <fullName evidence="2">Uncharacterized protein</fullName>
    </submittedName>
</protein>
<dbReference type="Proteomes" id="UP000310066">
    <property type="component" value="Unassembled WGS sequence"/>
</dbReference>
<comment type="caution">
    <text evidence="2">The sequence shown here is derived from an EMBL/GenBank/DDBJ whole genome shotgun (WGS) entry which is preliminary data.</text>
</comment>
<reference evidence="2 3" key="1">
    <citation type="submission" date="2017-03" db="EMBL/GenBank/DDBJ databases">
        <title>Genomes of endolithic fungi from Antarctica.</title>
        <authorList>
            <person name="Coleine C."/>
            <person name="Masonjones S."/>
            <person name="Stajich J.E."/>
        </authorList>
    </citation>
    <scope>NUCLEOTIDE SEQUENCE [LARGE SCALE GENOMIC DNA]</scope>
    <source>
        <strain evidence="2 3">CCFEE 5311</strain>
    </source>
</reference>
<dbReference type="AlphaFoldDB" id="A0A4U0TN93"/>
<evidence type="ECO:0000313" key="2">
    <source>
        <dbReference type="EMBL" id="TKA23377.1"/>
    </source>
</evidence>
<organism evidence="2 3">
    <name type="scientific">Friedmanniomyces endolithicus</name>
    <dbReference type="NCBI Taxonomy" id="329885"/>
    <lineage>
        <taxon>Eukaryota</taxon>
        <taxon>Fungi</taxon>
        <taxon>Dikarya</taxon>
        <taxon>Ascomycota</taxon>
        <taxon>Pezizomycotina</taxon>
        <taxon>Dothideomycetes</taxon>
        <taxon>Dothideomycetidae</taxon>
        <taxon>Mycosphaerellales</taxon>
        <taxon>Teratosphaeriaceae</taxon>
        <taxon>Friedmanniomyces</taxon>
    </lineage>
</organism>
<sequence length="179" mass="20812">MGDQDQIQAGEMKVEQEKVNHLAEQRRLESEQKEKKLTDELTDPKRRQAQHNYYLDGADSKIYNDLCAFAAEHKTTSKAWRTKKTNDVHRDIETIEYRLPVLTEDFEDLSVKDSADDDYVATPSKKDEEKYQDDDDEEGSDGEESRYNAARSRGLMWAGTVTSRPPYFCDLFLHWRGVP</sequence>
<evidence type="ECO:0000313" key="3">
    <source>
        <dbReference type="Proteomes" id="UP000310066"/>
    </source>
</evidence>
<dbReference type="EMBL" id="NAJP01000221">
    <property type="protein sequence ID" value="TKA23377.1"/>
    <property type="molecule type" value="Genomic_DNA"/>
</dbReference>
<feature type="region of interest" description="Disordered" evidence="1">
    <location>
        <begin position="113"/>
        <end position="148"/>
    </location>
</feature>
<feature type="compositionally biased region" description="Acidic residues" evidence="1">
    <location>
        <begin position="130"/>
        <end position="142"/>
    </location>
</feature>
<feature type="compositionally biased region" description="Basic and acidic residues" evidence="1">
    <location>
        <begin position="12"/>
        <end position="46"/>
    </location>
</feature>